<gene>
    <name evidence="1" type="ORF">CCACVL1_24269</name>
</gene>
<keyword evidence="2" id="KW-1185">Reference proteome</keyword>
<dbReference type="AlphaFoldDB" id="A0A1R3GQF9"/>
<dbReference type="Gramene" id="OMO60287">
    <property type="protein sequence ID" value="OMO60287"/>
    <property type="gene ID" value="CCACVL1_24269"/>
</dbReference>
<proteinExistence type="predicted"/>
<dbReference type="EMBL" id="AWWV01013725">
    <property type="protein sequence ID" value="OMO60287.1"/>
    <property type="molecule type" value="Genomic_DNA"/>
</dbReference>
<dbReference type="Proteomes" id="UP000188268">
    <property type="component" value="Unassembled WGS sequence"/>
</dbReference>
<protein>
    <submittedName>
        <fullName evidence="1">Uncharacterized protein</fullName>
    </submittedName>
</protein>
<accession>A0A1R3GQF9</accession>
<organism evidence="1 2">
    <name type="scientific">Corchorus capsularis</name>
    <name type="common">Jute</name>
    <dbReference type="NCBI Taxonomy" id="210143"/>
    <lineage>
        <taxon>Eukaryota</taxon>
        <taxon>Viridiplantae</taxon>
        <taxon>Streptophyta</taxon>
        <taxon>Embryophyta</taxon>
        <taxon>Tracheophyta</taxon>
        <taxon>Spermatophyta</taxon>
        <taxon>Magnoliopsida</taxon>
        <taxon>eudicotyledons</taxon>
        <taxon>Gunneridae</taxon>
        <taxon>Pentapetalae</taxon>
        <taxon>rosids</taxon>
        <taxon>malvids</taxon>
        <taxon>Malvales</taxon>
        <taxon>Malvaceae</taxon>
        <taxon>Grewioideae</taxon>
        <taxon>Apeibeae</taxon>
        <taxon>Corchorus</taxon>
    </lineage>
</organism>
<name>A0A1R3GQF9_COCAP</name>
<evidence type="ECO:0000313" key="1">
    <source>
        <dbReference type="EMBL" id="OMO60287.1"/>
    </source>
</evidence>
<sequence length="24" mass="2810">MSIQKCLIMIHEGQNLLFHVLNDL</sequence>
<comment type="caution">
    <text evidence="1">The sequence shown here is derived from an EMBL/GenBank/DDBJ whole genome shotgun (WGS) entry which is preliminary data.</text>
</comment>
<evidence type="ECO:0000313" key="2">
    <source>
        <dbReference type="Proteomes" id="UP000188268"/>
    </source>
</evidence>
<reference evidence="1 2" key="1">
    <citation type="submission" date="2013-09" db="EMBL/GenBank/DDBJ databases">
        <title>Corchorus capsularis genome sequencing.</title>
        <authorList>
            <person name="Alam M."/>
            <person name="Haque M.S."/>
            <person name="Islam M.S."/>
            <person name="Emdad E.M."/>
            <person name="Islam M.M."/>
            <person name="Ahmed B."/>
            <person name="Halim A."/>
            <person name="Hossen Q.M.M."/>
            <person name="Hossain M.Z."/>
            <person name="Ahmed R."/>
            <person name="Khan M.M."/>
            <person name="Islam R."/>
            <person name="Rashid M.M."/>
            <person name="Khan S.A."/>
            <person name="Rahman M.S."/>
            <person name="Alam M."/>
        </authorList>
    </citation>
    <scope>NUCLEOTIDE SEQUENCE [LARGE SCALE GENOMIC DNA]</scope>
    <source>
        <strain evidence="2">cv. CVL-1</strain>
        <tissue evidence="1">Whole seedling</tissue>
    </source>
</reference>